<gene>
    <name evidence="2" type="ORF">TCAP_06524</name>
</gene>
<dbReference type="EMBL" id="NRSZ01001087">
    <property type="protein sequence ID" value="PNY23532.1"/>
    <property type="molecule type" value="Genomic_DNA"/>
</dbReference>
<reference evidence="2 3" key="1">
    <citation type="submission" date="2017-08" db="EMBL/GenBank/DDBJ databases">
        <title>Harnessing the power of phylogenomics to disentangle the directionality and signatures of interkingdom host jumping in the parasitic fungal genus Tolypocladium.</title>
        <authorList>
            <person name="Quandt C.A."/>
            <person name="Patterson W."/>
            <person name="Spatafora J.W."/>
        </authorList>
    </citation>
    <scope>NUCLEOTIDE SEQUENCE [LARGE SCALE GENOMIC DNA]</scope>
    <source>
        <strain evidence="2 3">CBS 113982</strain>
    </source>
</reference>
<evidence type="ECO:0000313" key="3">
    <source>
        <dbReference type="Proteomes" id="UP000236621"/>
    </source>
</evidence>
<evidence type="ECO:0000313" key="2">
    <source>
        <dbReference type="EMBL" id="PNY23532.1"/>
    </source>
</evidence>
<dbReference type="Proteomes" id="UP000236621">
    <property type="component" value="Unassembled WGS sequence"/>
</dbReference>
<accession>A0A2K3Q7J4</accession>
<sequence>MICKPHRTTRWKANRSAMFSKACLGESGVSINLDPASFPVDRMIIRPLNHLEVVEFRHYCPTRVHRVLASGTSAFIGEVDDSTILTYTLEPGSGLSRLRHEDQLLYIANWETDLLLWALRSTSLSPERRYFQTSPREKKGGTTRCGLGLHAAFFHTTRMPFHRSLKDARSDNTGRQVRPWGTSERWSSAT</sequence>
<dbReference type="AlphaFoldDB" id="A0A2K3Q7J4"/>
<feature type="region of interest" description="Disordered" evidence="1">
    <location>
        <begin position="165"/>
        <end position="190"/>
    </location>
</feature>
<name>A0A2K3Q7J4_9HYPO</name>
<dbReference type="GO" id="GO:0004674">
    <property type="term" value="F:protein serine/threonine kinase activity"/>
    <property type="evidence" value="ECO:0007669"/>
    <property type="project" value="UniProtKB-KW"/>
</dbReference>
<keyword evidence="3" id="KW-1185">Reference proteome</keyword>
<comment type="caution">
    <text evidence="2">The sequence shown here is derived from an EMBL/GenBank/DDBJ whole genome shotgun (WGS) entry which is preliminary data.</text>
</comment>
<keyword evidence="2" id="KW-0723">Serine/threonine-protein kinase</keyword>
<dbReference type="OrthoDB" id="1668230at2759"/>
<keyword evidence="2" id="KW-0808">Transferase</keyword>
<organism evidence="2 3">
    <name type="scientific">Tolypocladium capitatum</name>
    <dbReference type="NCBI Taxonomy" id="45235"/>
    <lineage>
        <taxon>Eukaryota</taxon>
        <taxon>Fungi</taxon>
        <taxon>Dikarya</taxon>
        <taxon>Ascomycota</taxon>
        <taxon>Pezizomycotina</taxon>
        <taxon>Sordariomycetes</taxon>
        <taxon>Hypocreomycetidae</taxon>
        <taxon>Hypocreales</taxon>
        <taxon>Ophiocordycipitaceae</taxon>
        <taxon>Tolypocladium</taxon>
    </lineage>
</organism>
<keyword evidence="2" id="KW-0418">Kinase</keyword>
<protein>
    <submittedName>
        <fullName evidence="2">Serine/threonine protein kinase</fullName>
    </submittedName>
</protein>
<dbReference type="STRING" id="45235.A0A2K3Q7J4"/>
<proteinExistence type="predicted"/>
<evidence type="ECO:0000256" key="1">
    <source>
        <dbReference type="SAM" id="MobiDB-lite"/>
    </source>
</evidence>